<accession>A0ABV1ZLS6</accession>
<dbReference type="Proteomes" id="UP001467192">
    <property type="component" value="Unassembled WGS sequence"/>
</dbReference>
<dbReference type="Pfam" id="PF07057">
    <property type="entry name" value="TraI_C"/>
    <property type="match status" value="1"/>
</dbReference>
<name>A0ABV1ZLS6_9ENTR</name>
<organism evidence="3 4">
    <name type="scientific">Enterobacter intestinihominis</name>
    <dbReference type="NCBI Taxonomy" id="3133180"/>
    <lineage>
        <taxon>Bacteria</taxon>
        <taxon>Pseudomonadati</taxon>
        <taxon>Pseudomonadota</taxon>
        <taxon>Gammaproteobacteria</taxon>
        <taxon>Enterobacterales</taxon>
        <taxon>Enterobacteriaceae</taxon>
        <taxon>Enterobacter</taxon>
    </lineage>
</organism>
<feature type="compositionally biased region" description="Basic and acidic residues" evidence="1">
    <location>
        <begin position="697"/>
        <end position="706"/>
    </location>
</feature>
<gene>
    <name evidence="3" type="ORF">ABMC12_23415</name>
</gene>
<evidence type="ECO:0000259" key="2">
    <source>
        <dbReference type="Pfam" id="PF07057"/>
    </source>
</evidence>
<protein>
    <submittedName>
        <fullName evidence="3">Conjugative transfer relaxase/helicase TraI domain-containing protein</fullName>
    </submittedName>
</protein>
<proteinExistence type="predicted"/>
<sequence length="754" mass="82344">MGKTTQLKAVISALETIPADVRPVMTGLAPTHQAVKEMSDVGVRAQTIKSFIVEHDQATAAGSKPDYKGQVFLIDESSMAGNQDTAALFQAIASGGGRAVSMGDIDQFESVDVGAPFKLMQERSPMDVAIMKQIVRQKDLQLRGAVHDIIDNRIDAALQRIETQPADRVARSASATLPGSAIQETETPVNDIVADWTDRTPEARSRTLIITQLNADRHAVNAGIHAVLAARGELGEKAITVPVLDKITHTRHEFNKTDAWEAGMVVKRGDRYQDVLAVDRNGSTVTVRDEEGKIGLYSPKQLITGDVQLFRRSEREVRAGDLLKFTATDKEQGQMASQRYTVESVSETGNIRLKGENGRITINPRAVRAQQHIDYGWAVTGYGAQGASSDYVIALEGTEGGRKSLASRRAFYISASRVKEHVQIYTDGKADWVKAVKTPERDIKTAHDALAPETQRKQAKAIWAMGQPVNKTAIGRAWVRHQGMQDASLTAKIIPATRRFPEPALALPVYDNNGRSAGLALVSLVASPEGRMTQGETRMVMTERARGAVLQRSQSGNTIVVSDLAAALDAVRHHPKDGVVWQTGDEPPSAWLLKVSGGTKQDVSPGIVSTLTDEHNVQQLREQLLADQVRNEEAGRNRQPESLLPEIPQEEVIRLKPEEINPRKPEPLTPDADVIARVRGEANTGGQEMKAAAGVRSELEGADKASGEQSRASRVIADLANAERDMLRVAENTERGRMPEREEQTLTRTIQKER</sequence>
<evidence type="ECO:0000313" key="3">
    <source>
        <dbReference type="EMBL" id="MES0429212.1"/>
    </source>
</evidence>
<evidence type="ECO:0000256" key="1">
    <source>
        <dbReference type="SAM" id="MobiDB-lite"/>
    </source>
</evidence>
<keyword evidence="4" id="KW-1185">Reference proteome</keyword>
<dbReference type="InterPro" id="IPR009767">
    <property type="entry name" value="DNA_helicase_TraI_C"/>
</dbReference>
<feature type="domain" description="DNA helicase TraI type C-terminal" evidence="2">
    <location>
        <begin position="445"/>
        <end position="598"/>
    </location>
</feature>
<dbReference type="Gene3D" id="3.40.50.300">
    <property type="entry name" value="P-loop containing nucleotide triphosphate hydrolases"/>
    <property type="match status" value="1"/>
</dbReference>
<evidence type="ECO:0000313" key="4">
    <source>
        <dbReference type="Proteomes" id="UP001467192"/>
    </source>
</evidence>
<dbReference type="CDD" id="cd18809">
    <property type="entry name" value="SF1_C_RecD"/>
    <property type="match status" value="1"/>
</dbReference>
<dbReference type="Pfam" id="PF13604">
    <property type="entry name" value="AAA_30"/>
    <property type="match status" value="1"/>
</dbReference>
<reference evidence="4" key="1">
    <citation type="journal article" date="2024" name="Commun. Biol.">
        <title>Bacillamide D produced by Bacillus cereus from the mouse intestinal bacterial collection (miBC) is a potent cytotoxin in vitro.</title>
        <authorList>
            <person name="Hohmann M."/>
            <person name="Brunner V."/>
            <person name="Johannes W."/>
            <person name="Schum D."/>
            <person name="Carroll L.M."/>
            <person name="Liu T."/>
            <person name="Sasaki D."/>
            <person name="Bosch J."/>
            <person name="Clavel T."/>
            <person name="Sieber S.A."/>
            <person name="Zeller G."/>
            <person name="Tschurtschenthaler M."/>
            <person name="Janssen K.P."/>
            <person name="Gulder T.A.M."/>
        </authorList>
    </citation>
    <scope>NUCLEOTIDE SEQUENCE [LARGE SCALE GENOMIC DNA]</scope>
    <source>
        <strain evidence="4">LK_304 Iso 8</strain>
    </source>
</reference>
<comment type="caution">
    <text evidence="3">The sequence shown here is derived from an EMBL/GenBank/DDBJ whole genome shotgun (WGS) entry which is preliminary data.</text>
</comment>
<feature type="region of interest" description="Disordered" evidence="1">
    <location>
        <begin position="730"/>
        <end position="754"/>
    </location>
</feature>
<dbReference type="SUPFAM" id="SSF52540">
    <property type="entry name" value="P-loop containing nucleoside triphosphate hydrolases"/>
    <property type="match status" value="2"/>
</dbReference>
<dbReference type="EMBL" id="JBEBZA010000044">
    <property type="protein sequence ID" value="MES0429212.1"/>
    <property type="molecule type" value="Genomic_DNA"/>
</dbReference>
<feature type="region of interest" description="Disordered" evidence="1">
    <location>
        <begin position="682"/>
        <end position="714"/>
    </location>
</feature>
<dbReference type="InterPro" id="IPR027417">
    <property type="entry name" value="P-loop_NTPase"/>
</dbReference>